<evidence type="ECO:0000256" key="1">
    <source>
        <dbReference type="SAM" id="MobiDB-lite"/>
    </source>
</evidence>
<dbReference type="GO" id="GO:0032259">
    <property type="term" value="P:methylation"/>
    <property type="evidence" value="ECO:0007669"/>
    <property type="project" value="UniProtKB-KW"/>
</dbReference>
<feature type="domain" description="Methyltransferase type 11" evidence="2">
    <location>
        <begin position="62"/>
        <end position="157"/>
    </location>
</feature>
<dbReference type="Proteomes" id="UP000199120">
    <property type="component" value="Unassembled WGS sequence"/>
</dbReference>
<evidence type="ECO:0000259" key="2">
    <source>
        <dbReference type="Pfam" id="PF08241"/>
    </source>
</evidence>
<gene>
    <name evidence="3" type="ORF">SAMN05192542_11114</name>
</gene>
<dbReference type="PANTHER" id="PTHR43464">
    <property type="entry name" value="METHYLTRANSFERASE"/>
    <property type="match status" value="1"/>
</dbReference>
<keyword evidence="3" id="KW-0808">Transferase</keyword>
<evidence type="ECO:0000313" key="4">
    <source>
        <dbReference type="Proteomes" id="UP000199120"/>
    </source>
</evidence>
<evidence type="ECO:0000313" key="3">
    <source>
        <dbReference type="EMBL" id="SEL65782.1"/>
    </source>
</evidence>
<keyword evidence="3" id="KW-0489">Methyltransferase</keyword>
<dbReference type="RefSeq" id="WP_090547413.1">
    <property type="nucleotide sequence ID" value="NZ_FNSR01000002.1"/>
</dbReference>
<feature type="region of interest" description="Disordered" evidence="1">
    <location>
        <begin position="1"/>
        <end position="20"/>
    </location>
</feature>
<organism evidence="3 4">
    <name type="scientific">Paraburkholderia caballeronis</name>
    <dbReference type="NCBI Taxonomy" id="416943"/>
    <lineage>
        <taxon>Bacteria</taxon>
        <taxon>Pseudomonadati</taxon>
        <taxon>Pseudomonadota</taxon>
        <taxon>Betaproteobacteria</taxon>
        <taxon>Burkholderiales</taxon>
        <taxon>Burkholderiaceae</taxon>
        <taxon>Paraburkholderia</taxon>
    </lineage>
</organism>
<name>A0A1H7RZW4_9BURK</name>
<proteinExistence type="predicted"/>
<dbReference type="PANTHER" id="PTHR43464:SF23">
    <property type="entry name" value="JUVENILE HORMONE ACID O-METHYLTRANSFERASE"/>
    <property type="match status" value="1"/>
</dbReference>
<accession>A0A1H7RZW4</accession>
<dbReference type="InterPro" id="IPR013216">
    <property type="entry name" value="Methyltransf_11"/>
</dbReference>
<feature type="compositionally biased region" description="Basic and acidic residues" evidence="1">
    <location>
        <begin position="1"/>
        <end position="13"/>
    </location>
</feature>
<dbReference type="GO" id="GO:0010420">
    <property type="term" value="F:polyprenyldihydroxybenzoate methyltransferase activity"/>
    <property type="evidence" value="ECO:0007669"/>
    <property type="project" value="TreeGrafter"/>
</dbReference>
<dbReference type="Gene3D" id="3.40.50.150">
    <property type="entry name" value="Vaccinia Virus protein VP39"/>
    <property type="match status" value="1"/>
</dbReference>
<keyword evidence="4" id="KW-1185">Reference proteome</keyword>
<protein>
    <submittedName>
        <fullName evidence="3">Methyltransferase domain-containing protein</fullName>
    </submittedName>
</protein>
<dbReference type="STRING" id="416943.SAMN05445871_3550"/>
<dbReference type="Pfam" id="PF08241">
    <property type="entry name" value="Methyltransf_11"/>
    <property type="match status" value="1"/>
</dbReference>
<dbReference type="InterPro" id="IPR029063">
    <property type="entry name" value="SAM-dependent_MTases_sf"/>
</dbReference>
<dbReference type="OrthoDB" id="9791837at2"/>
<dbReference type="AlphaFoldDB" id="A0A1H7RZW4"/>
<dbReference type="EMBL" id="FOAJ01000011">
    <property type="protein sequence ID" value="SEL65782.1"/>
    <property type="molecule type" value="Genomic_DNA"/>
</dbReference>
<dbReference type="CDD" id="cd02440">
    <property type="entry name" value="AdoMet_MTases"/>
    <property type="match status" value="1"/>
</dbReference>
<dbReference type="SUPFAM" id="SSF53335">
    <property type="entry name" value="S-adenosyl-L-methionine-dependent methyltransferases"/>
    <property type="match status" value="1"/>
</dbReference>
<sequence length="256" mass="28240">MLTDRPDPTHDDAATEESPGRANYAQFARRYADYAPNKPHNALYERPATHALLGDVAGLRVLDAGCGPGIHSERLARAGASVHGFDVTPEMVELARTRCAGLAVEVAEGDLARPLHWLADASFDRILCSLALDYVERLGPVFAEFERVARPGAALVFSLAHPMRDWIDTRTHGSRPYFDTARFGMHWSGFGDPKPYVEAYRRPLADILNGLADAGWLLERVVEPLPQPQMREVAPALYAELSKSPAFLCIRARRPG</sequence>
<reference evidence="4" key="1">
    <citation type="submission" date="2016-10" db="EMBL/GenBank/DDBJ databases">
        <authorList>
            <person name="Varghese N."/>
            <person name="Submissions S."/>
        </authorList>
    </citation>
    <scope>NUCLEOTIDE SEQUENCE [LARGE SCALE GENOMIC DNA]</scope>
    <source>
        <strain evidence="4">LMG 26416</strain>
    </source>
</reference>